<keyword evidence="2" id="KW-1185">Reference proteome</keyword>
<proteinExistence type="predicted"/>
<dbReference type="EMBL" id="BMAU01021368">
    <property type="protein sequence ID" value="GFY23963.1"/>
    <property type="molecule type" value="Genomic_DNA"/>
</dbReference>
<evidence type="ECO:0000313" key="2">
    <source>
        <dbReference type="Proteomes" id="UP000887159"/>
    </source>
</evidence>
<dbReference type="Proteomes" id="UP000887159">
    <property type="component" value="Unassembled WGS sequence"/>
</dbReference>
<organism evidence="1 2">
    <name type="scientific">Trichonephila clavipes</name>
    <name type="common">Golden silk orbweaver</name>
    <name type="synonym">Nephila clavipes</name>
    <dbReference type="NCBI Taxonomy" id="2585209"/>
    <lineage>
        <taxon>Eukaryota</taxon>
        <taxon>Metazoa</taxon>
        <taxon>Ecdysozoa</taxon>
        <taxon>Arthropoda</taxon>
        <taxon>Chelicerata</taxon>
        <taxon>Arachnida</taxon>
        <taxon>Araneae</taxon>
        <taxon>Araneomorphae</taxon>
        <taxon>Entelegynae</taxon>
        <taxon>Araneoidea</taxon>
        <taxon>Nephilidae</taxon>
        <taxon>Trichonephila</taxon>
    </lineage>
</organism>
<sequence length="70" mass="8156">MPSIIDSHDMGLRTVYSPDARKKTPIQRLFNHRQVMWGHLSWNPFTTSLHITAMYRWLAWADLTCISPSA</sequence>
<dbReference type="AlphaFoldDB" id="A0A8X6VWP1"/>
<gene>
    <name evidence="1" type="ORF">TNCV_4896441</name>
</gene>
<name>A0A8X6VWP1_TRICX</name>
<protein>
    <submittedName>
        <fullName evidence="1">Uncharacterized protein</fullName>
    </submittedName>
</protein>
<evidence type="ECO:0000313" key="1">
    <source>
        <dbReference type="EMBL" id="GFY23963.1"/>
    </source>
</evidence>
<comment type="caution">
    <text evidence="1">The sequence shown here is derived from an EMBL/GenBank/DDBJ whole genome shotgun (WGS) entry which is preliminary data.</text>
</comment>
<reference evidence="1" key="1">
    <citation type="submission" date="2020-08" db="EMBL/GenBank/DDBJ databases">
        <title>Multicomponent nature underlies the extraordinary mechanical properties of spider dragline silk.</title>
        <authorList>
            <person name="Kono N."/>
            <person name="Nakamura H."/>
            <person name="Mori M."/>
            <person name="Yoshida Y."/>
            <person name="Ohtoshi R."/>
            <person name="Malay A.D."/>
            <person name="Moran D.A.P."/>
            <person name="Tomita M."/>
            <person name="Numata K."/>
            <person name="Arakawa K."/>
        </authorList>
    </citation>
    <scope>NUCLEOTIDE SEQUENCE</scope>
</reference>
<accession>A0A8X6VWP1</accession>